<dbReference type="RefSeq" id="XP_040663973.1">
    <property type="nucleotide sequence ID" value="XM_040811536.1"/>
</dbReference>
<protein>
    <submittedName>
        <fullName evidence="2">Uncharacterized protein</fullName>
    </submittedName>
</protein>
<feature type="compositionally biased region" description="Low complexity" evidence="1">
    <location>
        <begin position="44"/>
        <end position="66"/>
    </location>
</feature>
<feature type="region of interest" description="Disordered" evidence="1">
    <location>
        <begin position="26"/>
        <end position="68"/>
    </location>
</feature>
<evidence type="ECO:0000256" key="1">
    <source>
        <dbReference type="SAM" id="MobiDB-lite"/>
    </source>
</evidence>
<accession>A0A1L9P9J9</accession>
<evidence type="ECO:0000313" key="2">
    <source>
        <dbReference type="EMBL" id="OJI98210.1"/>
    </source>
</evidence>
<dbReference type="AlphaFoldDB" id="A0A1L9P9J9"/>
<reference evidence="3" key="1">
    <citation type="journal article" date="2017" name="Genome Biol.">
        <title>Comparative genomics reveals high biological diversity and specific adaptations in the industrially and medically important fungal genus Aspergillus.</title>
        <authorList>
            <person name="de Vries R.P."/>
            <person name="Riley R."/>
            <person name="Wiebenga A."/>
            <person name="Aguilar-Osorio G."/>
            <person name="Amillis S."/>
            <person name="Uchima C.A."/>
            <person name="Anderluh G."/>
            <person name="Asadollahi M."/>
            <person name="Askin M."/>
            <person name="Barry K."/>
            <person name="Battaglia E."/>
            <person name="Bayram O."/>
            <person name="Benocci T."/>
            <person name="Braus-Stromeyer S.A."/>
            <person name="Caldana C."/>
            <person name="Canovas D."/>
            <person name="Cerqueira G.C."/>
            <person name="Chen F."/>
            <person name="Chen W."/>
            <person name="Choi C."/>
            <person name="Clum A."/>
            <person name="Dos Santos R.A."/>
            <person name="Damasio A.R."/>
            <person name="Diallinas G."/>
            <person name="Emri T."/>
            <person name="Fekete E."/>
            <person name="Flipphi M."/>
            <person name="Freyberg S."/>
            <person name="Gallo A."/>
            <person name="Gournas C."/>
            <person name="Habgood R."/>
            <person name="Hainaut M."/>
            <person name="Harispe M.L."/>
            <person name="Henrissat B."/>
            <person name="Hilden K.S."/>
            <person name="Hope R."/>
            <person name="Hossain A."/>
            <person name="Karabika E."/>
            <person name="Karaffa L."/>
            <person name="Karanyi Z."/>
            <person name="Krasevec N."/>
            <person name="Kuo A."/>
            <person name="Kusch H."/>
            <person name="LaButti K."/>
            <person name="Lagendijk E.L."/>
            <person name="Lapidus A."/>
            <person name="Levasseur A."/>
            <person name="Lindquist E."/>
            <person name="Lipzen A."/>
            <person name="Logrieco A.F."/>
            <person name="MacCabe A."/>
            <person name="Maekelae M.R."/>
            <person name="Malavazi I."/>
            <person name="Melin P."/>
            <person name="Meyer V."/>
            <person name="Mielnichuk N."/>
            <person name="Miskei M."/>
            <person name="Molnar A.P."/>
            <person name="Mule G."/>
            <person name="Ngan C.Y."/>
            <person name="Orejas M."/>
            <person name="Orosz E."/>
            <person name="Ouedraogo J.P."/>
            <person name="Overkamp K.M."/>
            <person name="Park H.-S."/>
            <person name="Perrone G."/>
            <person name="Piumi F."/>
            <person name="Punt P.J."/>
            <person name="Ram A.F."/>
            <person name="Ramon A."/>
            <person name="Rauscher S."/>
            <person name="Record E."/>
            <person name="Riano-Pachon D.M."/>
            <person name="Robert V."/>
            <person name="Roehrig J."/>
            <person name="Ruller R."/>
            <person name="Salamov A."/>
            <person name="Salih N.S."/>
            <person name="Samson R.A."/>
            <person name="Sandor E."/>
            <person name="Sanguinetti M."/>
            <person name="Schuetze T."/>
            <person name="Sepcic K."/>
            <person name="Shelest E."/>
            <person name="Sherlock G."/>
            <person name="Sophianopoulou V."/>
            <person name="Squina F.M."/>
            <person name="Sun H."/>
            <person name="Susca A."/>
            <person name="Todd R.B."/>
            <person name="Tsang A."/>
            <person name="Unkles S.E."/>
            <person name="van de Wiele N."/>
            <person name="van Rossen-Uffink D."/>
            <person name="Oliveira J.V."/>
            <person name="Vesth T.C."/>
            <person name="Visser J."/>
            <person name="Yu J.-H."/>
            <person name="Zhou M."/>
            <person name="Andersen M.R."/>
            <person name="Archer D.B."/>
            <person name="Baker S.E."/>
            <person name="Benoit I."/>
            <person name="Brakhage A.A."/>
            <person name="Braus G.H."/>
            <person name="Fischer R."/>
            <person name="Frisvad J.C."/>
            <person name="Goldman G.H."/>
            <person name="Houbraken J."/>
            <person name="Oakley B."/>
            <person name="Pocsi I."/>
            <person name="Scazzocchio C."/>
            <person name="Seiboth B."/>
            <person name="vanKuyk P.A."/>
            <person name="Wortman J."/>
            <person name="Dyer P.S."/>
            <person name="Grigoriev I.V."/>
        </authorList>
    </citation>
    <scope>NUCLEOTIDE SEQUENCE [LARGE SCALE GENOMIC DNA]</scope>
    <source>
        <strain evidence="3">CBS 583.65</strain>
    </source>
</reference>
<dbReference type="Proteomes" id="UP000184073">
    <property type="component" value="Unassembled WGS sequence"/>
</dbReference>
<proteinExistence type="predicted"/>
<dbReference type="EMBL" id="KV878126">
    <property type="protein sequence ID" value="OJI98210.1"/>
    <property type="molecule type" value="Genomic_DNA"/>
</dbReference>
<organism evidence="2 3">
    <name type="scientific">Aspergillus versicolor CBS 583.65</name>
    <dbReference type="NCBI Taxonomy" id="1036611"/>
    <lineage>
        <taxon>Eukaryota</taxon>
        <taxon>Fungi</taxon>
        <taxon>Dikarya</taxon>
        <taxon>Ascomycota</taxon>
        <taxon>Pezizomycotina</taxon>
        <taxon>Eurotiomycetes</taxon>
        <taxon>Eurotiomycetidae</taxon>
        <taxon>Eurotiales</taxon>
        <taxon>Aspergillaceae</taxon>
        <taxon>Aspergillus</taxon>
        <taxon>Aspergillus subgen. Nidulantes</taxon>
    </lineage>
</organism>
<keyword evidence="3" id="KW-1185">Reference proteome</keyword>
<dbReference type="STRING" id="1036611.A0A1L9P9J9"/>
<sequence length="101" mass="10763">MSCVKAPDALEQLKKGFKAIFRKKKAEFTGSATDKPEDKPAEDPTQAAPATEAKPAEPTTAAEPQPGTFVCTPNSTLECPIAVVLTISNSRGSCYRQAHRS</sequence>
<name>A0A1L9P9J9_ASPVE</name>
<dbReference type="VEuPathDB" id="FungiDB:ASPVEDRAFT_37654"/>
<evidence type="ECO:0000313" key="3">
    <source>
        <dbReference type="Proteomes" id="UP000184073"/>
    </source>
</evidence>
<dbReference type="GeneID" id="63727047"/>
<gene>
    <name evidence="2" type="ORF">ASPVEDRAFT_37654</name>
</gene>